<evidence type="ECO:0000313" key="2">
    <source>
        <dbReference type="EMBL" id="MFI0794099.1"/>
    </source>
</evidence>
<comment type="caution">
    <text evidence="2">The sequence shown here is derived from an EMBL/GenBank/DDBJ whole genome shotgun (WGS) entry which is preliminary data.</text>
</comment>
<sequence length="240" mass="27790">MDFSSWGPAEWSAVGTFLTVVVGGGIALAQLIHIREVEQQKSRPYVIVDFEFRGIAIYLTIRNIGATMARDVRIKFDHPLVSTFPNSAVGESRVFRDPIPMIAPGRTISFLFDSFPERYAKREEFPMEYTVTIEYEDAEGKPYTDPPYPLDLGTYDQSAVSSKGLPEIVREVEKIRKEMAKWTSGVRGILVHSVDHEQQTRRSHRPWVRRTAAQVRREQGLRAYARWQVDRQLRRYGWRR</sequence>
<feature type="transmembrane region" description="Helical" evidence="1">
    <location>
        <begin position="12"/>
        <end position="34"/>
    </location>
</feature>
<dbReference type="EMBL" id="JBIRPU010000009">
    <property type="protein sequence ID" value="MFI0794099.1"/>
    <property type="molecule type" value="Genomic_DNA"/>
</dbReference>
<organism evidence="2 3">
    <name type="scientific">Micromonospora rubida</name>
    <dbReference type="NCBI Taxonomy" id="2697657"/>
    <lineage>
        <taxon>Bacteria</taxon>
        <taxon>Bacillati</taxon>
        <taxon>Actinomycetota</taxon>
        <taxon>Actinomycetes</taxon>
        <taxon>Micromonosporales</taxon>
        <taxon>Micromonosporaceae</taxon>
        <taxon>Micromonospora</taxon>
    </lineage>
</organism>
<reference evidence="2 3" key="1">
    <citation type="submission" date="2024-10" db="EMBL/GenBank/DDBJ databases">
        <title>The Natural Products Discovery Center: Release of the First 8490 Sequenced Strains for Exploring Actinobacteria Biosynthetic Diversity.</title>
        <authorList>
            <person name="Kalkreuter E."/>
            <person name="Kautsar S.A."/>
            <person name="Yang D."/>
            <person name="Bader C.D."/>
            <person name="Teijaro C.N."/>
            <person name="Fluegel L."/>
            <person name="Davis C.M."/>
            <person name="Simpson J.R."/>
            <person name="Lauterbach L."/>
            <person name="Steele A.D."/>
            <person name="Gui C."/>
            <person name="Meng S."/>
            <person name="Li G."/>
            <person name="Viehrig K."/>
            <person name="Ye F."/>
            <person name="Su P."/>
            <person name="Kiefer A.F."/>
            <person name="Nichols A."/>
            <person name="Cepeda A.J."/>
            <person name="Yan W."/>
            <person name="Fan B."/>
            <person name="Jiang Y."/>
            <person name="Adhikari A."/>
            <person name="Zheng C.-J."/>
            <person name="Schuster L."/>
            <person name="Cowan T.M."/>
            <person name="Smanski M.J."/>
            <person name="Chevrette M.G."/>
            <person name="De Carvalho L.P.S."/>
            <person name="Shen B."/>
        </authorList>
    </citation>
    <scope>NUCLEOTIDE SEQUENCE [LARGE SCALE GENOMIC DNA]</scope>
    <source>
        <strain evidence="2 3">NPDC021253</strain>
    </source>
</reference>
<gene>
    <name evidence="2" type="ORF">ACH4OY_15635</name>
</gene>
<keyword evidence="1" id="KW-0812">Transmembrane</keyword>
<accession>A0ABW7SK97</accession>
<keyword evidence="3" id="KW-1185">Reference proteome</keyword>
<dbReference type="RefSeq" id="WP_396680097.1">
    <property type="nucleotide sequence ID" value="NZ_JBIRPU010000009.1"/>
</dbReference>
<evidence type="ECO:0000313" key="3">
    <source>
        <dbReference type="Proteomes" id="UP001611075"/>
    </source>
</evidence>
<dbReference type="Proteomes" id="UP001611075">
    <property type="component" value="Unassembled WGS sequence"/>
</dbReference>
<keyword evidence="1" id="KW-1133">Transmembrane helix</keyword>
<evidence type="ECO:0008006" key="4">
    <source>
        <dbReference type="Google" id="ProtNLM"/>
    </source>
</evidence>
<protein>
    <recommendedName>
        <fullName evidence="4">DUF4352 domain-containing protein</fullName>
    </recommendedName>
</protein>
<keyword evidence="1" id="KW-0472">Membrane</keyword>
<evidence type="ECO:0000256" key="1">
    <source>
        <dbReference type="SAM" id="Phobius"/>
    </source>
</evidence>
<name>A0ABW7SK97_9ACTN</name>
<proteinExistence type="predicted"/>